<dbReference type="STRING" id="551991.SAMN05192529_11322"/>
<dbReference type="Gene3D" id="1.10.1660.10">
    <property type="match status" value="1"/>
</dbReference>
<protein>
    <submittedName>
        <fullName evidence="3">DNA-binding transcriptional regulator, MerR family</fullName>
    </submittedName>
</protein>
<feature type="domain" description="HTH merR-type" evidence="2">
    <location>
        <begin position="384"/>
        <end position="452"/>
    </location>
</feature>
<keyword evidence="3" id="KW-0238">DNA-binding</keyword>
<gene>
    <name evidence="3" type="ORF">SAMN05192529_11322</name>
</gene>
<dbReference type="Proteomes" id="UP000199041">
    <property type="component" value="Unassembled WGS sequence"/>
</dbReference>
<dbReference type="Pfam" id="PF13411">
    <property type="entry name" value="MerR_1"/>
    <property type="match status" value="1"/>
</dbReference>
<evidence type="ECO:0000313" key="3">
    <source>
        <dbReference type="EMBL" id="SEA30248.1"/>
    </source>
</evidence>
<accession>A0A1H4A392</accession>
<feature type="compositionally biased region" description="Basic and acidic residues" evidence="1">
    <location>
        <begin position="38"/>
        <end position="48"/>
    </location>
</feature>
<feature type="region of interest" description="Disordered" evidence="1">
    <location>
        <begin position="199"/>
        <end position="348"/>
    </location>
</feature>
<keyword evidence="4" id="KW-1185">Reference proteome</keyword>
<dbReference type="GO" id="GO:0006355">
    <property type="term" value="P:regulation of DNA-templated transcription"/>
    <property type="evidence" value="ECO:0007669"/>
    <property type="project" value="InterPro"/>
</dbReference>
<dbReference type="AlphaFoldDB" id="A0A1H4A392"/>
<evidence type="ECO:0000313" key="4">
    <source>
        <dbReference type="Proteomes" id="UP000199041"/>
    </source>
</evidence>
<dbReference type="OrthoDB" id="9810140at2"/>
<dbReference type="GO" id="GO:0003677">
    <property type="term" value="F:DNA binding"/>
    <property type="evidence" value="ECO:0007669"/>
    <property type="project" value="UniProtKB-KW"/>
</dbReference>
<organism evidence="3 4">
    <name type="scientific">Arachidicoccus rhizosphaerae</name>
    <dbReference type="NCBI Taxonomy" id="551991"/>
    <lineage>
        <taxon>Bacteria</taxon>
        <taxon>Pseudomonadati</taxon>
        <taxon>Bacteroidota</taxon>
        <taxon>Chitinophagia</taxon>
        <taxon>Chitinophagales</taxon>
        <taxon>Chitinophagaceae</taxon>
        <taxon>Arachidicoccus</taxon>
    </lineage>
</organism>
<sequence length="484" mass="54172">MQQLSLFDFGEEAPKPEKKKKASKEVTEKSMEVTNNEKTPDGDPEQKPSDAPIQLKEPATNEPKEDSGSLEEITPIVSAEATIPDGNLPAVPQPEANAQQPQTAVHAFEEDTTVASNSSAPVTASEIQIQGLNQDVHSEIDSFEYEQAEALHTPSSFSETELKPETPSSPLTDPSEDPQDVATTKEVVFANEQFGVKVVMRNTSNPNNSLTDNQAASNEIVEDPGNQSSTGQNNPFHEGTEAASMDTSFSPEDLEDFGSPGSLVEKTASEKEITNNEVSEDNIQQNESQSPESIPSQVSENKEVTNNEGAEQPINAIEKEEPQKGQHANGQSIESENDPKKPYYIEDQTVPIRKRGRMSFKQIDAEVDLIQVPPDEELFQKQYYPISVVAKWFRVNNSLLRFWENEFKILKPKKNKKGDRYFRPEDVKNLQLIYYLLRQKKLTINGAIKHLNSYREQTEVNMHLIQSLTEFKGFLLELKHSIEK</sequence>
<dbReference type="EMBL" id="FNQY01000013">
    <property type="protein sequence ID" value="SEA30248.1"/>
    <property type="molecule type" value="Genomic_DNA"/>
</dbReference>
<feature type="region of interest" description="Disordered" evidence="1">
    <location>
        <begin position="149"/>
        <end position="185"/>
    </location>
</feature>
<feature type="compositionally biased region" description="Polar residues" evidence="1">
    <location>
        <begin position="201"/>
        <end position="217"/>
    </location>
</feature>
<proteinExistence type="predicted"/>
<evidence type="ECO:0000259" key="2">
    <source>
        <dbReference type="Pfam" id="PF13411"/>
    </source>
</evidence>
<feature type="compositionally biased region" description="Polar residues" evidence="1">
    <location>
        <begin position="275"/>
        <end position="299"/>
    </location>
</feature>
<evidence type="ECO:0000256" key="1">
    <source>
        <dbReference type="SAM" id="MobiDB-lite"/>
    </source>
</evidence>
<dbReference type="RefSeq" id="WP_091398523.1">
    <property type="nucleotide sequence ID" value="NZ_FNQY01000013.1"/>
</dbReference>
<reference evidence="3 4" key="1">
    <citation type="submission" date="2016-10" db="EMBL/GenBank/DDBJ databases">
        <authorList>
            <person name="de Groot N.N."/>
        </authorList>
    </citation>
    <scope>NUCLEOTIDE SEQUENCE [LARGE SCALE GENOMIC DNA]</scope>
    <source>
        <strain evidence="3 4">Vu-144</strain>
    </source>
</reference>
<dbReference type="SUPFAM" id="SSF46955">
    <property type="entry name" value="Putative DNA-binding domain"/>
    <property type="match status" value="1"/>
</dbReference>
<dbReference type="InterPro" id="IPR000551">
    <property type="entry name" value="MerR-type_HTH_dom"/>
</dbReference>
<dbReference type="InterPro" id="IPR009061">
    <property type="entry name" value="DNA-bd_dom_put_sf"/>
</dbReference>
<feature type="compositionally biased region" description="Polar residues" evidence="1">
    <location>
        <begin position="225"/>
        <end position="235"/>
    </location>
</feature>
<name>A0A1H4A392_9BACT</name>
<feature type="region of interest" description="Disordered" evidence="1">
    <location>
        <begin position="1"/>
        <end position="121"/>
    </location>
</feature>